<evidence type="ECO:0000313" key="2">
    <source>
        <dbReference type="EMBL" id="OQO91277.1"/>
    </source>
</evidence>
<evidence type="ECO:0000256" key="1">
    <source>
        <dbReference type="SAM" id="MobiDB-lite"/>
    </source>
</evidence>
<accession>A0A1V9A2B1</accession>
<dbReference type="EMBL" id="MWIH01000006">
    <property type="protein sequence ID" value="OQO91277.1"/>
    <property type="molecule type" value="Genomic_DNA"/>
</dbReference>
<comment type="caution">
    <text evidence="2">The sequence shown here is derived from an EMBL/GenBank/DDBJ whole genome shotgun (WGS) entry which is preliminary data.</text>
</comment>
<evidence type="ECO:0000313" key="3">
    <source>
        <dbReference type="Proteomes" id="UP000192591"/>
    </source>
</evidence>
<gene>
    <name evidence="2" type="ORF">B1813_16975</name>
</gene>
<reference evidence="2 3" key="1">
    <citation type="submission" date="2017-02" db="EMBL/GenBank/DDBJ databases">
        <title>Draft genome of Saccharomonospora sp. 154.</title>
        <authorList>
            <person name="Alonso-Carmona G.S."/>
            <person name="De La Haba R."/>
            <person name="Vera-Gargallo B."/>
            <person name="Sandoval-Trujillo A.H."/>
            <person name="Ramirez-Duran N."/>
            <person name="Ventosa A."/>
        </authorList>
    </citation>
    <scope>NUCLEOTIDE SEQUENCE [LARGE SCALE GENOMIC DNA]</scope>
    <source>
        <strain evidence="2 3">LRS4.154</strain>
    </source>
</reference>
<dbReference type="STRING" id="1962155.B1813_16975"/>
<dbReference type="Proteomes" id="UP000192591">
    <property type="component" value="Unassembled WGS sequence"/>
</dbReference>
<organism evidence="2 3">
    <name type="scientific">Saccharomonospora piscinae</name>
    <dbReference type="NCBI Taxonomy" id="687388"/>
    <lineage>
        <taxon>Bacteria</taxon>
        <taxon>Bacillati</taxon>
        <taxon>Actinomycetota</taxon>
        <taxon>Actinomycetes</taxon>
        <taxon>Pseudonocardiales</taxon>
        <taxon>Pseudonocardiaceae</taxon>
        <taxon>Saccharomonospora</taxon>
    </lineage>
</organism>
<proteinExistence type="predicted"/>
<name>A0A1V9A2B1_SACPI</name>
<feature type="region of interest" description="Disordered" evidence="1">
    <location>
        <begin position="124"/>
        <end position="144"/>
    </location>
</feature>
<dbReference type="AlphaFoldDB" id="A0A1V9A2B1"/>
<sequence>MGPGGAIVTAASALNKSMGVEAMAKVTNSANELVASAKSGGFTVTKEAADPIIKTLDEFIDRVGALKSDLSVFDQAPPLGDHAYGKMISRHMYQAANDDQSARAAVNSLQVVLEKSKEALLRASSQYEEQEQSARDVLEGMGDS</sequence>
<keyword evidence="3" id="KW-1185">Reference proteome</keyword>
<protein>
    <submittedName>
        <fullName evidence="2">Uncharacterized protein</fullName>
    </submittedName>
</protein>